<protein>
    <recommendedName>
        <fullName evidence="3">Conjugative transposon protein TraO</fullName>
    </recommendedName>
</protein>
<gene>
    <name evidence="1" type="ORF">C801_03291</name>
</gene>
<dbReference type="Pfam" id="PF10626">
    <property type="entry name" value="TraO"/>
    <property type="match status" value="1"/>
</dbReference>
<dbReference type="HOGENOM" id="CLU_119992_0_0_10"/>
<sequence length="177" mass="19234">MSLALSGGEAYAQRRLPGMKGLELRGGLVGGSSGDFYLGTAMSVYSGRANRWVFGAEYLQKSYRYKDMSIPRAQFTAEGGYYLNFLSDASKTFFLSVGGSALAGYESVNWGKRLLSDGSRLMVKDAFIYGGAVTLEAECYLTDRIVLFAGIRERVLWGGSVSKFATQFGAGVKFIIN</sequence>
<dbReference type="Proteomes" id="UP000014212">
    <property type="component" value="Unassembled WGS sequence"/>
</dbReference>
<dbReference type="AlphaFoldDB" id="R9HZ32"/>
<evidence type="ECO:0000313" key="1">
    <source>
        <dbReference type="EMBL" id="EOS06425.1"/>
    </source>
</evidence>
<organism evidence="1 2">
    <name type="scientific">Bacteroides uniformis dnLKV2</name>
    <dbReference type="NCBI Taxonomy" id="1235787"/>
    <lineage>
        <taxon>Bacteria</taxon>
        <taxon>Pseudomonadati</taxon>
        <taxon>Bacteroidota</taxon>
        <taxon>Bacteroidia</taxon>
        <taxon>Bacteroidales</taxon>
        <taxon>Bacteroidaceae</taxon>
        <taxon>Bacteroides</taxon>
    </lineage>
</organism>
<accession>R9HZ32</accession>
<comment type="caution">
    <text evidence="1">The sequence shown here is derived from an EMBL/GenBank/DDBJ whole genome shotgun (WGS) entry which is preliminary data.</text>
</comment>
<proteinExistence type="predicted"/>
<evidence type="ECO:0008006" key="3">
    <source>
        <dbReference type="Google" id="ProtNLM"/>
    </source>
</evidence>
<name>R9HZ32_BACUN</name>
<evidence type="ECO:0000313" key="2">
    <source>
        <dbReference type="Proteomes" id="UP000014212"/>
    </source>
</evidence>
<dbReference type="PATRIC" id="fig|1235787.3.peg.3344"/>
<dbReference type="InterPro" id="IPR018899">
    <property type="entry name" value="Conjug_transposon_Tra0"/>
</dbReference>
<reference evidence="1 2" key="1">
    <citation type="submission" date="2013-04" db="EMBL/GenBank/DDBJ databases">
        <title>The Genome Sequence of Bacteroides uniformis dnLKV2.</title>
        <authorList>
            <consortium name="The Broad Institute Genomics Platform"/>
            <consortium name="The Broad Institute Genome Sequencing Center for Infectious Disease"/>
            <person name="Earl A."/>
            <person name="Xavier R."/>
            <person name="Kuhn K."/>
            <person name="Stappenbeck T."/>
            <person name="Walker B."/>
            <person name="Young S."/>
            <person name="Zeng Q."/>
            <person name="Gargeya S."/>
            <person name="Fitzgerald M."/>
            <person name="Haas B."/>
            <person name="Abouelleil A."/>
            <person name="Allen A.W."/>
            <person name="Alvarado L."/>
            <person name="Arachchi H.M."/>
            <person name="Berlin A.M."/>
            <person name="Chapman S.B."/>
            <person name="Gainer-Dewar J."/>
            <person name="Goldberg J."/>
            <person name="Griggs A."/>
            <person name="Gujja S."/>
            <person name="Hansen M."/>
            <person name="Howarth C."/>
            <person name="Imamovic A."/>
            <person name="Ireland A."/>
            <person name="Larimer J."/>
            <person name="McCowan C."/>
            <person name="Murphy C."/>
            <person name="Pearson M."/>
            <person name="Poon T.W."/>
            <person name="Priest M."/>
            <person name="Roberts A."/>
            <person name="Saif S."/>
            <person name="Shea T."/>
            <person name="Sisk P."/>
            <person name="Sykes S."/>
            <person name="Wortman J."/>
            <person name="Nusbaum C."/>
            <person name="Birren B."/>
        </authorList>
    </citation>
    <scope>NUCLEOTIDE SEQUENCE [LARGE SCALE GENOMIC DNA]</scope>
    <source>
        <strain evidence="2">dnLKV2</strain>
    </source>
</reference>
<dbReference type="EMBL" id="ASSO01000011">
    <property type="protein sequence ID" value="EOS06425.1"/>
    <property type="molecule type" value="Genomic_DNA"/>
</dbReference>